<sequence length="563" mass="61919">MEVASNVEILSYNPGHDGAIAYLRDGHLVLSVEAEKNSNYRYSPISGPDIFNVLGELDEIPDVICTGGWWPRDHHEYLRGSDVHVGYRGVSKSDVILGKRRLFGKSVHYFSSSHERSHLLCAFGMSSLPKGSPCYALVWEGAIGAFYEIDSDLNITLIADVLNQPGNRYGLLYGLADPTFPKTGPHFRFSDAGKLMALASFSNRTTPLADEKKLLDLLLHEPYRDLSAHEGIERSPHYNVGVDDPEFRNFAGIFSDKIFDVFYQFAKSNLKRGMPLVIAGGCGLNCDWNTKWKETGLFTEVFVPPVANDSGSAIGTAIDAQFHLSGNPKIDWNVYSGLCFVASGSFDLAPYDLYETNYELIADLLANDLIIGWVSGKYEIGPRALGNRSILAAPFRESTRVRLNDIKQREQFRPIAPVCLEEDAKKWFGCNQPSPFMLFTHRAKTQALDAVTHVNGTARIQTVSSAGNRNLHELLVAFKARTGYGVLCNTSLNFNGKGFINNINDLSAYAVQHKLDGFVVEGKAYILKASKGYQAYLKTPNSLAAASRTVSSSPISFAAAGGL</sequence>
<dbReference type="Pfam" id="PF02543">
    <property type="entry name" value="Carbam_trans_N"/>
    <property type="match status" value="1"/>
</dbReference>
<dbReference type="Proteomes" id="UP000008332">
    <property type="component" value="Chromosome"/>
</dbReference>
<accession>Q21S93</accession>
<comment type="similarity">
    <text evidence="1">Belongs to the NodU/CmcH family.</text>
</comment>
<organism evidence="4 5">
    <name type="scientific">Albidiferax ferrireducens (strain ATCC BAA-621 / DSM 15236 / T118)</name>
    <name type="common">Rhodoferax ferrireducens</name>
    <dbReference type="NCBI Taxonomy" id="338969"/>
    <lineage>
        <taxon>Bacteria</taxon>
        <taxon>Pseudomonadati</taxon>
        <taxon>Pseudomonadota</taxon>
        <taxon>Betaproteobacteria</taxon>
        <taxon>Burkholderiales</taxon>
        <taxon>Comamonadaceae</taxon>
        <taxon>Rhodoferax</taxon>
    </lineage>
</organism>
<dbReference type="InterPro" id="IPR051338">
    <property type="entry name" value="NodU/CmcH_Carbamoyltrnsfr"/>
</dbReference>
<protein>
    <submittedName>
        <fullName evidence="4">Carbamoyltransferase</fullName>
    </submittedName>
</protein>
<dbReference type="eggNOG" id="COG2192">
    <property type="taxonomic scope" value="Bacteria"/>
</dbReference>
<dbReference type="PANTHER" id="PTHR34847:SF1">
    <property type="entry name" value="NODULATION PROTEIN U"/>
    <property type="match status" value="1"/>
</dbReference>
<dbReference type="CDD" id="cd24102">
    <property type="entry name" value="ASKHA_NBD_CmcH_N"/>
    <property type="match status" value="1"/>
</dbReference>
<dbReference type="KEGG" id="rfr:Rfer_3660"/>
<dbReference type="PANTHER" id="PTHR34847">
    <property type="entry name" value="NODULATION PROTEIN U"/>
    <property type="match status" value="1"/>
</dbReference>
<dbReference type="GO" id="GO:0016740">
    <property type="term" value="F:transferase activity"/>
    <property type="evidence" value="ECO:0007669"/>
    <property type="project" value="UniProtKB-KW"/>
</dbReference>
<evidence type="ECO:0000259" key="2">
    <source>
        <dbReference type="Pfam" id="PF02543"/>
    </source>
</evidence>
<dbReference type="InterPro" id="IPR031730">
    <property type="entry name" value="Carbam_trans_C"/>
</dbReference>
<dbReference type="Gene3D" id="3.30.420.40">
    <property type="match status" value="1"/>
</dbReference>
<dbReference type="InterPro" id="IPR003696">
    <property type="entry name" value="Carbtransf_dom"/>
</dbReference>
<dbReference type="InterPro" id="IPR038152">
    <property type="entry name" value="Carbam_trans_C_sf"/>
</dbReference>
<proteinExistence type="inferred from homology"/>
<dbReference type="STRING" id="338969.Rfer_3660"/>
<dbReference type="AlphaFoldDB" id="Q21S93"/>
<evidence type="ECO:0000259" key="3">
    <source>
        <dbReference type="Pfam" id="PF16861"/>
    </source>
</evidence>
<gene>
    <name evidence="4" type="ordered locus">Rfer_3660</name>
</gene>
<dbReference type="EMBL" id="CP000267">
    <property type="protein sequence ID" value="ABD71360.1"/>
    <property type="molecule type" value="Genomic_DNA"/>
</dbReference>
<dbReference type="Pfam" id="PF16861">
    <property type="entry name" value="Carbam_trans_C"/>
    <property type="match status" value="1"/>
</dbReference>
<evidence type="ECO:0000256" key="1">
    <source>
        <dbReference type="ARBA" id="ARBA00006129"/>
    </source>
</evidence>
<name>Q21S93_ALBFT</name>
<evidence type="ECO:0000313" key="4">
    <source>
        <dbReference type="EMBL" id="ABD71360.1"/>
    </source>
</evidence>
<dbReference type="Gene3D" id="3.90.870.20">
    <property type="entry name" value="Carbamoyltransferase, C-terminal domain"/>
    <property type="match status" value="1"/>
</dbReference>
<reference evidence="5" key="1">
    <citation type="submission" date="2006-02" db="EMBL/GenBank/DDBJ databases">
        <title>Complete sequence of chromosome of Rhodoferax ferrireducens DSM 15236.</title>
        <authorList>
            <person name="Copeland A."/>
            <person name="Lucas S."/>
            <person name="Lapidus A."/>
            <person name="Barry K."/>
            <person name="Detter J.C."/>
            <person name="Glavina del Rio T."/>
            <person name="Hammon N."/>
            <person name="Israni S."/>
            <person name="Pitluck S."/>
            <person name="Brettin T."/>
            <person name="Bruce D."/>
            <person name="Han C."/>
            <person name="Tapia R."/>
            <person name="Gilna P."/>
            <person name="Kiss H."/>
            <person name="Schmutz J."/>
            <person name="Larimer F."/>
            <person name="Land M."/>
            <person name="Kyrpides N."/>
            <person name="Ivanova N."/>
            <person name="Richardson P."/>
        </authorList>
    </citation>
    <scope>NUCLEOTIDE SEQUENCE [LARGE SCALE GENOMIC DNA]</scope>
    <source>
        <strain evidence="5">ATCC BAA-621 / DSM 15236 / T118</strain>
    </source>
</reference>
<evidence type="ECO:0000313" key="5">
    <source>
        <dbReference type="Proteomes" id="UP000008332"/>
    </source>
</evidence>
<keyword evidence="5" id="KW-1185">Reference proteome</keyword>
<feature type="domain" description="Carbamoyltransferase C-terminal" evidence="3">
    <location>
        <begin position="362"/>
        <end position="522"/>
    </location>
</feature>
<feature type="domain" description="Carbamoyltransferase" evidence="2">
    <location>
        <begin position="275"/>
        <end position="318"/>
    </location>
</feature>
<dbReference type="HOGENOM" id="CLU_014411_2_2_4"/>
<dbReference type="OrthoDB" id="9780777at2"/>
<keyword evidence="4" id="KW-0808">Transferase</keyword>